<keyword evidence="1" id="KW-0472">Membrane</keyword>
<proteinExistence type="predicted"/>
<gene>
    <name evidence="2" type="ORF">ALAG00032_LOCUS6573</name>
</gene>
<evidence type="ECO:0000313" key="2">
    <source>
        <dbReference type="EMBL" id="CAE0365829.1"/>
    </source>
</evidence>
<reference evidence="2" key="1">
    <citation type="submission" date="2021-01" db="EMBL/GenBank/DDBJ databases">
        <authorList>
            <person name="Corre E."/>
            <person name="Pelletier E."/>
            <person name="Niang G."/>
            <person name="Scheremetjew M."/>
            <person name="Finn R."/>
            <person name="Kale V."/>
            <person name="Holt S."/>
            <person name="Cochrane G."/>
            <person name="Meng A."/>
            <person name="Brown T."/>
            <person name="Cohen L."/>
        </authorList>
    </citation>
    <scope>NUCLEOTIDE SEQUENCE</scope>
    <source>
        <strain evidence="2">CCMP1510</strain>
    </source>
</reference>
<organism evidence="2">
    <name type="scientific">Aureoumbra lagunensis</name>
    <dbReference type="NCBI Taxonomy" id="44058"/>
    <lineage>
        <taxon>Eukaryota</taxon>
        <taxon>Sar</taxon>
        <taxon>Stramenopiles</taxon>
        <taxon>Ochrophyta</taxon>
        <taxon>Pelagophyceae</taxon>
        <taxon>Pelagomonadales</taxon>
        <taxon>Aureoumbra</taxon>
    </lineage>
</organism>
<evidence type="ECO:0000256" key="1">
    <source>
        <dbReference type="SAM" id="Phobius"/>
    </source>
</evidence>
<protein>
    <submittedName>
        <fullName evidence="2">Uncharacterized protein</fullName>
    </submittedName>
</protein>
<accession>A0A7S3JUZ3</accession>
<dbReference type="EMBL" id="HBIJ01009352">
    <property type="protein sequence ID" value="CAE0365829.1"/>
    <property type="molecule type" value="Transcribed_RNA"/>
</dbReference>
<dbReference type="AlphaFoldDB" id="A0A7S3JUZ3"/>
<name>A0A7S3JUZ3_9STRA</name>
<feature type="transmembrane region" description="Helical" evidence="1">
    <location>
        <begin position="6"/>
        <end position="26"/>
    </location>
</feature>
<keyword evidence="1" id="KW-1133">Transmembrane helix</keyword>
<keyword evidence="1" id="KW-0812">Transmembrane</keyword>
<sequence length="290" mass="31729">MLALVPMSPMIIMLVLACSSLLILFFDTNNNNNRYAKVGRRRRLSEEPPEDPNSIRKLLVSGSAGISFQHGDSISVNTGRTSERSRGRNQALMIEFGDADANDLFAVRVKADKHYGTPVFETVGGMSSCPGESATNKIDSAVEIKSIEYYCPSSMCTDLPYGSTATIGVTISNLSPSRFHFIDISNTVNYRIYTPISLVTNPNAACGADGNTKGLNMKFAGERMPPISEPGAMLTLPKYQSEIFIKLSLDTDLACLHEGNHKFEYNNIPIRIVSGVLRVLFRHVSVSHTA</sequence>